<reference evidence="1 2" key="1">
    <citation type="submission" date="2018-10" db="EMBL/GenBank/DDBJ databases">
        <title>Isolation from cow dung.</title>
        <authorList>
            <person name="Ling L."/>
        </authorList>
    </citation>
    <scope>NUCLEOTIDE SEQUENCE [LARGE SCALE GENOMIC DNA]</scope>
    <source>
        <strain evidence="1 2">NEAU-LL90</strain>
    </source>
</reference>
<comment type="caution">
    <text evidence="1">The sequence shown here is derived from an EMBL/GenBank/DDBJ whole genome shotgun (WGS) entry which is preliminary data.</text>
</comment>
<evidence type="ECO:0008006" key="3">
    <source>
        <dbReference type="Google" id="ProtNLM"/>
    </source>
</evidence>
<evidence type="ECO:0000313" key="1">
    <source>
        <dbReference type="EMBL" id="RMI34948.1"/>
    </source>
</evidence>
<protein>
    <recommendedName>
        <fullName evidence="3">ABM domain-containing protein</fullName>
    </recommendedName>
</protein>
<proteinExistence type="predicted"/>
<accession>A0A3M2LJK4</accession>
<name>A0A3M2LJK4_9NOCA</name>
<dbReference type="EMBL" id="RFFH01000001">
    <property type="protein sequence ID" value="RMI34948.1"/>
    <property type="molecule type" value="Genomic_DNA"/>
</dbReference>
<dbReference type="Proteomes" id="UP000279275">
    <property type="component" value="Unassembled WGS sequence"/>
</dbReference>
<gene>
    <name evidence="1" type="ORF">EBN03_00880</name>
</gene>
<dbReference type="AlphaFoldDB" id="A0A3M2LJK4"/>
<organism evidence="1 2">
    <name type="scientific">Nocardia stercoris</name>
    <dbReference type="NCBI Taxonomy" id="2483361"/>
    <lineage>
        <taxon>Bacteria</taxon>
        <taxon>Bacillati</taxon>
        <taxon>Actinomycetota</taxon>
        <taxon>Actinomycetes</taxon>
        <taxon>Mycobacteriales</taxon>
        <taxon>Nocardiaceae</taxon>
        <taxon>Nocardia</taxon>
    </lineage>
</organism>
<sequence length="149" mass="16633">MLRDLVVCSPWKAGPAAGAVGPFMFSVTQFTPAHLGDVGDIWRAAERLGDQLIEIDCAVGVLTYVQPGRRRVGSLSVWADDAGLGRFVRLPDHVEIMNRYRSRGLPARSAKWWAAELRVRAALDEGLRMLDGEPDRRRVVRRNLDDPAR</sequence>
<keyword evidence="2" id="KW-1185">Reference proteome</keyword>
<evidence type="ECO:0000313" key="2">
    <source>
        <dbReference type="Proteomes" id="UP000279275"/>
    </source>
</evidence>